<feature type="domain" description="Fibronectin type-III" evidence="30">
    <location>
        <begin position="407"/>
        <end position="500"/>
    </location>
</feature>
<dbReference type="GO" id="GO:0015629">
    <property type="term" value="C:actin cytoskeleton"/>
    <property type="evidence" value="ECO:0007669"/>
    <property type="project" value="UniProtKB-ARBA"/>
</dbReference>
<dbReference type="SMART" id="SM00409">
    <property type="entry name" value="IG"/>
    <property type="match status" value="25"/>
</dbReference>
<dbReference type="Ensembl" id="ENSOABT00000078028.1">
    <property type="protein sequence ID" value="ENSOABP00000064400.1"/>
    <property type="gene ID" value="ENSOABG00000034952.1"/>
</dbReference>
<dbReference type="PROSITE" id="PS50835">
    <property type="entry name" value="IG_LIKE"/>
    <property type="match status" value="21"/>
</dbReference>
<keyword evidence="6" id="KW-0963">Cytoplasm</keyword>
<dbReference type="Gene3D" id="1.10.510.10">
    <property type="entry name" value="Transferase(Phosphotransferase) domain 1"/>
    <property type="match status" value="1"/>
</dbReference>
<feature type="domain" description="Fibronectin type-III" evidence="30">
    <location>
        <begin position="1594"/>
        <end position="1689"/>
    </location>
</feature>
<dbReference type="InterPro" id="IPR003599">
    <property type="entry name" value="Ig_sub"/>
</dbReference>
<keyword evidence="16" id="KW-0460">Magnesium</keyword>
<comment type="catalytic activity">
    <reaction evidence="23">
        <text>L-seryl-[protein] + ATP = O-phospho-L-seryl-[protein] + ADP + H(+)</text>
        <dbReference type="Rhea" id="RHEA:17989"/>
        <dbReference type="Rhea" id="RHEA-COMP:9863"/>
        <dbReference type="Rhea" id="RHEA-COMP:11604"/>
        <dbReference type="ChEBI" id="CHEBI:15378"/>
        <dbReference type="ChEBI" id="CHEBI:29999"/>
        <dbReference type="ChEBI" id="CHEBI:30616"/>
        <dbReference type="ChEBI" id="CHEBI:83421"/>
        <dbReference type="ChEBI" id="CHEBI:456216"/>
        <dbReference type="EC" id="2.7.11.1"/>
    </reaction>
</comment>
<dbReference type="InterPro" id="IPR000719">
    <property type="entry name" value="Prot_kinase_dom"/>
</dbReference>
<dbReference type="FunFam" id="2.60.40.10:FF:001477">
    <property type="entry name" value="Titin b"/>
    <property type="match status" value="1"/>
</dbReference>
<evidence type="ECO:0000256" key="26">
    <source>
        <dbReference type="SAM" id="Coils"/>
    </source>
</evidence>
<keyword evidence="15" id="KW-0067">ATP-binding</keyword>
<feature type="domain" description="Protein kinase" evidence="28">
    <location>
        <begin position="5088"/>
        <end position="5342"/>
    </location>
</feature>
<dbReference type="FunFam" id="2.60.40.10:FF:000867">
    <property type="entry name" value="Titin a"/>
    <property type="match status" value="1"/>
</dbReference>
<dbReference type="EC" id="2.7.11.1" evidence="5"/>
<keyword evidence="11" id="KW-0677">Repeat</keyword>
<dbReference type="GO" id="GO:0055008">
    <property type="term" value="P:cardiac muscle tissue morphogenesis"/>
    <property type="evidence" value="ECO:0007669"/>
    <property type="project" value="UniProtKB-ARBA"/>
</dbReference>
<feature type="region of interest" description="Disordered" evidence="27">
    <location>
        <begin position="6422"/>
        <end position="6520"/>
    </location>
</feature>
<feature type="domain" description="Ig-like" evidence="29">
    <location>
        <begin position="3968"/>
        <end position="4057"/>
    </location>
</feature>
<feature type="domain" description="Ig-like" evidence="29">
    <location>
        <begin position="6830"/>
        <end position="6917"/>
    </location>
</feature>
<dbReference type="FunFam" id="2.60.40.10:FF:000107">
    <property type="entry name" value="Myosin, light chain kinase a"/>
    <property type="match status" value="1"/>
</dbReference>
<feature type="domain" description="Fibronectin type-III" evidence="30">
    <location>
        <begin position="3077"/>
        <end position="3173"/>
    </location>
</feature>
<dbReference type="GO" id="GO:0055003">
    <property type="term" value="P:cardiac myofibril assembly"/>
    <property type="evidence" value="ECO:0007669"/>
    <property type="project" value="UniProtKB-ARBA"/>
</dbReference>
<dbReference type="FunFam" id="2.60.40.10:FF:000073">
    <property type="entry name" value="titin isoform X1"/>
    <property type="match status" value="1"/>
</dbReference>
<evidence type="ECO:0000256" key="22">
    <source>
        <dbReference type="ARBA" id="ARBA00047899"/>
    </source>
</evidence>
<dbReference type="Pfam" id="PF00041">
    <property type="entry name" value="fn3"/>
    <property type="match status" value="35"/>
</dbReference>
<keyword evidence="20" id="KW-0539">Nucleus</keyword>
<dbReference type="FunFam" id="2.60.40.10:FF:001229">
    <property type="entry name" value="titin isoform X1"/>
    <property type="match status" value="1"/>
</dbReference>
<keyword evidence="12" id="KW-0547">Nucleotide-binding</keyword>
<feature type="domain" description="Fibronectin type-III" evidence="30">
    <location>
        <begin position="1204"/>
        <end position="1299"/>
    </location>
</feature>
<feature type="domain" description="Fibronectin type-III" evidence="30">
    <location>
        <begin position="3768"/>
        <end position="3864"/>
    </location>
</feature>
<dbReference type="GO" id="GO:0046872">
    <property type="term" value="F:metal ion binding"/>
    <property type="evidence" value="ECO:0007669"/>
    <property type="project" value="UniProtKB-KW"/>
</dbReference>
<proteinExistence type="inferred from homology"/>
<dbReference type="FunFam" id="2.60.40.10:FF:001365">
    <property type="entry name" value="titin isoform X1"/>
    <property type="match status" value="1"/>
</dbReference>
<feature type="domain" description="Ig-like" evidence="29">
    <location>
        <begin position="6174"/>
        <end position="6262"/>
    </location>
</feature>
<feature type="domain" description="Fibronectin type-III" evidence="30">
    <location>
        <begin position="4064"/>
        <end position="4161"/>
    </location>
</feature>
<feature type="domain" description="Ig-like" evidence="29">
    <location>
        <begin position="2463"/>
        <end position="2572"/>
    </location>
</feature>
<feature type="domain" description="Ig-like" evidence="29">
    <location>
        <begin position="5623"/>
        <end position="5719"/>
    </location>
</feature>
<dbReference type="GO" id="GO:0005524">
    <property type="term" value="F:ATP binding"/>
    <property type="evidence" value="ECO:0007669"/>
    <property type="project" value="UniProtKB-KW"/>
</dbReference>
<gene>
    <name evidence="31" type="primary">CNTN4</name>
</gene>
<evidence type="ECO:0000256" key="8">
    <source>
        <dbReference type="ARBA" id="ARBA00022553"/>
    </source>
</evidence>
<dbReference type="InterPro" id="IPR011009">
    <property type="entry name" value="Kinase-like_dom_sf"/>
</dbReference>
<dbReference type="CDD" id="cd05748">
    <property type="entry name" value="Ig_Titin_like"/>
    <property type="match status" value="7"/>
</dbReference>
<feature type="domain" description="Fibronectin type-III" evidence="30">
    <location>
        <begin position="4558"/>
        <end position="4654"/>
    </location>
</feature>
<dbReference type="Gene3D" id="2.60.40.10">
    <property type="entry name" value="Immunoglobulins"/>
    <property type="match status" value="60"/>
</dbReference>
<name>A0AAZ1X9V2_OREAU</name>
<feature type="compositionally biased region" description="Pro residues" evidence="27">
    <location>
        <begin position="6472"/>
        <end position="6493"/>
    </location>
</feature>
<dbReference type="FunFam" id="2.60.40.10:FF:001399">
    <property type="entry name" value="Titin a"/>
    <property type="match status" value="1"/>
</dbReference>
<feature type="domain" description="Fibronectin type-III" evidence="30">
    <location>
        <begin position="1988"/>
        <end position="2084"/>
    </location>
</feature>
<evidence type="ECO:0000256" key="16">
    <source>
        <dbReference type="ARBA" id="ARBA00022842"/>
    </source>
</evidence>
<feature type="domain" description="Ig-like" evidence="29">
    <location>
        <begin position="1791"/>
        <end position="1881"/>
    </location>
</feature>
<evidence type="ECO:0000256" key="9">
    <source>
        <dbReference type="ARBA" id="ARBA00022679"/>
    </source>
</evidence>
<dbReference type="FunFam" id="2.60.40.10:FF:000112">
    <property type="entry name" value="Titin a"/>
    <property type="match status" value="3"/>
</dbReference>
<evidence type="ECO:0000256" key="13">
    <source>
        <dbReference type="ARBA" id="ARBA00022777"/>
    </source>
</evidence>
<feature type="domain" description="Fibronectin type-III" evidence="30">
    <location>
        <begin position="3179"/>
        <end position="3273"/>
    </location>
</feature>
<dbReference type="InterPro" id="IPR007110">
    <property type="entry name" value="Ig-like_dom"/>
</dbReference>
<reference evidence="31" key="3">
    <citation type="submission" date="2025-09" db="UniProtKB">
        <authorList>
            <consortium name="Ensembl"/>
        </authorList>
    </citation>
    <scope>IDENTIFICATION</scope>
</reference>
<feature type="domain" description="Fibronectin type-III" evidence="30">
    <location>
        <begin position="1005"/>
        <end position="1101"/>
    </location>
</feature>
<dbReference type="InterPro" id="IPR013783">
    <property type="entry name" value="Ig-like_fold"/>
</dbReference>
<feature type="domain" description="Ig-like" evidence="29">
    <location>
        <begin position="4366"/>
        <end position="4454"/>
    </location>
</feature>
<evidence type="ECO:0000256" key="27">
    <source>
        <dbReference type="SAM" id="MobiDB-lite"/>
    </source>
</evidence>
<feature type="domain" description="Fibronectin type-III" evidence="30">
    <location>
        <begin position="4660"/>
        <end position="4758"/>
    </location>
</feature>
<feature type="domain" description="Ig-like" evidence="29">
    <location>
        <begin position="6521"/>
        <end position="6609"/>
    </location>
</feature>
<feature type="domain" description="Ig-like" evidence="29">
    <location>
        <begin position="5406"/>
        <end position="5496"/>
    </location>
</feature>
<feature type="domain" description="Fibronectin type-III" evidence="30">
    <location>
        <begin position="2285"/>
        <end position="2380"/>
    </location>
</feature>
<evidence type="ECO:0000313" key="32">
    <source>
        <dbReference type="Proteomes" id="UP000472276"/>
    </source>
</evidence>
<feature type="domain" description="Fibronectin type-III" evidence="30">
    <location>
        <begin position="1692"/>
        <end position="1787"/>
    </location>
</feature>
<protein>
    <recommendedName>
        <fullName evidence="5">non-specific serine/threonine protein kinase</fullName>
        <ecNumber evidence="5">2.7.11.1</ecNumber>
    </recommendedName>
    <alternativeName>
        <fullName evidence="25">Connectin</fullName>
    </alternativeName>
</protein>
<evidence type="ECO:0000256" key="12">
    <source>
        <dbReference type="ARBA" id="ARBA00022741"/>
    </source>
</evidence>
<dbReference type="SMART" id="SM00408">
    <property type="entry name" value="IGc2"/>
    <property type="match status" value="24"/>
</dbReference>
<feature type="domain" description="Fibronectin type-III" evidence="30">
    <location>
        <begin position="1301"/>
        <end position="1398"/>
    </location>
</feature>
<dbReference type="FunFam" id="2.60.40.10:FF:000425">
    <property type="entry name" value="Myosin light chain kinase"/>
    <property type="match status" value="2"/>
</dbReference>
<dbReference type="Gene3D" id="3.30.200.20">
    <property type="entry name" value="Phosphorylase Kinase, domain 1"/>
    <property type="match status" value="1"/>
</dbReference>
<feature type="domain" description="Fibronectin type-III" evidence="30">
    <location>
        <begin position="904"/>
        <end position="999"/>
    </location>
</feature>
<feature type="domain" description="Fibronectin type-III" evidence="30">
    <location>
        <begin position="3869"/>
        <end position="3965"/>
    </location>
</feature>
<dbReference type="FunFam" id="2.60.40.10:FF:000034">
    <property type="entry name" value="Titin isoform A"/>
    <property type="match status" value="7"/>
</dbReference>
<feature type="domain" description="Fibronectin type-III" evidence="30">
    <location>
        <begin position="2577"/>
        <end position="2671"/>
    </location>
</feature>
<dbReference type="PROSITE" id="PS50011">
    <property type="entry name" value="PROTEIN_KINASE_DOM"/>
    <property type="match status" value="1"/>
</dbReference>
<dbReference type="GO" id="GO:0004674">
    <property type="term" value="F:protein serine/threonine kinase activity"/>
    <property type="evidence" value="ECO:0007669"/>
    <property type="project" value="UniProtKB-KW"/>
</dbReference>
<feature type="domain" description="Fibronectin type-III" evidence="30">
    <location>
        <begin position="3471"/>
        <end position="3566"/>
    </location>
</feature>
<feature type="domain" description="Fibronectin type-III" evidence="30">
    <location>
        <begin position="1495"/>
        <end position="1588"/>
    </location>
</feature>
<keyword evidence="32" id="KW-1185">Reference proteome</keyword>
<comment type="similarity">
    <text evidence="4">Belongs to the protein kinase superfamily. CAMK Ser/Thr protein kinase family.</text>
</comment>
<dbReference type="PROSITE" id="PS00109">
    <property type="entry name" value="PROTEIN_KINASE_TYR"/>
    <property type="match status" value="1"/>
</dbReference>
<dbReference type="GO" id="GO:0031674">
    <property type="term" value="C:I band"/>
    <property type="evidence" value="ECO:0007669"/>
    <property type="project" value="UniProtKB-ARBA"/>
</dbReference>
<dbReference type="GO" id="GO:0005634">
    <property type="term" value="C:nucleus"/>
    <property type="evidence" value="ECO:0007669"/>
    <property type="project" value="UniProtKB-SubCell"/>
</dbReference>
<keyword evidence="9" id="KW-0808">Transferase</keyword>
<evidence type="ECO:0000256" key="1">
    <source>
        <dbReference type="ARBA" id="ARBA00001946"/>
    </source>
</evidence>
<feature type="domain" description="Fibronectin type-III" evidence="30">
    <location>
        <begin position="2382"/>
        <end position="2475"/>
    </location>
</feature>
<feature type="domain" description="Ig-like" evidence="29">
    <location>
        <begin position="5527"/>
        <end position="5618"/>
    </location>
</feature>
<evidence type="ECO:0000256" key="10">
    <source>
        <dbReference type="ARBA" id="ARBA00022723"/>
    </source>
</evidence>
<evidence type="ECO:0000256" key="25">
    <source>
        <dbReference type="ARBA" id="ARBA00075299"/>
    </source>
</evidence>
<feature type="domain" description="Fibronectin type-III" evidence="30">
    <location>
        <begin position="4266"/>
        <end position="4361"/>
    </location>
</feature>
<evidence type="ECO:0000259" key="29">
    <source>
        <dbReference type="PROSITE" id="PS50835"/>
    </source>
</evidence>
<feature type="compositionally biased region" description="Basic and acidic residues" evidence="27">
    <location>
        <begin position="5786"/>
        <end position="5807"/>
    </location>
</feature>
<dbReference type="GO" id="GO:0032991">
    <property type="term" value="C:protein-containing complex"/>
    <property type="evidence" value="ECO:0007669"/>
    <property type="project" value="UniProtKB-ARBA"/>
</dbReference>
<evidence type="ECO:0000256" key="23">
    <source>
        <dbReference type="ARBA" id="ARBA00048679"/>
    </source>
</evidence>
<feature type="domain" description="Ig-like" evidence="29">
    <location>
        <begin position="6641"/>
        <end position="6729"/>
    </location>
</feature>
<evidence type="ECO:0000256" key="4">
    <source>
        <dbReference type="ARBA" id="ARBA00006692"/>
    </source>
</evidence>
<dbReference type="GO" id="GO:0060298">
    <property type="term" value="P:positive regulation of sarcomere organization"/>
    <property type="evidence" value="ECO:0007669"/>
    <property type="project" value="UniProtKB-ARBA"/>
</dbReference>
<evidence type="ECO:0000256" key="14">
    <source>
        <dbReference type="ARBA" id="ARBA00022837"/>
    </source>
</evidence>
<feature type="domain" description="Ig-like" evidence="29">
    <location>
        <begin position="3278"/>
        <end position="3363"/>
    </location>
</feature>
<feature type="compositionally biased region" description="Low complexity" evidence="27">
    <location>
        <begin position="6459"/>
        <end position="6471"/>
    </location>
</feature>
<feature type="region of interest" description="Disordered" evidence="27">
    <location>
        <begin position="1284"/>
        <end position="1307"/>
    </location>
</feature>
<dbReference type="FunFam" id="2.60.40.10:FF:000011">
    <property type="entry name" value="Titin b"/>
    <property type="match status" value="3"/>
</dbReference>
<dbReference type="FunFam" id="2.60.40.10:FF:001345">
    <property type="entry name" value="titin isoform X1"/>
    <property type="match status" value="1"/>
</dbReference>
<feature type="domain" description="Fibronectin type-III" evidence="30">
    <location>
        <begin position="114"/>
        <end position="209"/>
    </location>
</feature>
<reference evidence="32" key="1">
    <citation type="submission" date="2020-03" db="EMBL/GenBank/DDBJ databases">
        <title>Evolution of repeat sequences and sex chromosomes of tilapia species revealed by chromosome-level genomes.</title>
        <authorList>
            <person name="Xu L."/>
            <person name="Tao W."/>
            <person name="Wang D."/>
            <person name="Zhou Q."/>
        </authorList>
    </citation>
    <scope>NUCLEOTIDE SEQUENCE [LARGE SCALE GENOMIC DNA]</scope>
    <source>
        <strain evidence="32">Israel</strain>
    </source>
</reference>
<comment type="cofactor">
    <cofactor evidence="1">
        <name>Mg(2+)</name>
        <dbReference type="ChEBI" id="CHEBI:18420"/>
    </cofactor>
</comment>
<feature type="domain" description="Fibronectin type-III" evidence="30">
    <location>
        <begin position="2775"/>
        <end position="2874"/>
    </location>
</feature>
<accession>A0AAZ1X9V2</accession>
<evidence type="ECO:0000256" key="11">
    <source>
        <dbReference type="ARBA" id="ARBA00022737"/>
    </source>
</evidence>
<dbReference type="FunFam" id="2.60.40.10:FF:000673">
    <property type="entry name" value="Titin a"/>
    <property type="match status" value="1"/>
</dbReference>
<feature type="domain" description="Fibronectin type-III" evidence="30">
    <location>
        <begin position="1889"/>
        <end position="1982"/>
    </location>
</feature>
<dbReference type="SUPFAM" id="SSF56112">
    <property type="entry name" value="Protein kinase-like (PK-like)"/>
    <property type="match status" value="1"/>
</dbReference>
<dbReference type="GO" id="GO:0031430">
    <property type="term" value="C:M band"/>
    <property type="evidence" value="ECO:0007669"/>
    <property type="project" value="UniProtKB-ARBA"/>
</dbReference>
<feature type="domain" description="Ig-like" evidence="29">
    <location>
        <begin position="704"/>
        <end position="795"/>
    </location>
</feature>
<evidence type="ECO:0000259" key="30">
    <source>
        <dbReference type="PROSITE" id="PS50853"/>
    </source>
</evidence>
<evidence type="ECO:0000256" key="6">
    <source>
        <dbReference type="ARBA" id="ARBA00022490"/>
    </source>
</evidence>
<evidence type="ECO:0000256" key="2">
    <source>
        <dbReference type="ARBA" id="ARBA00004123"/>
    </source>
</evidence>
<dbReference type="FunFam" id="2.60.40.10:FF:000135">
    <property type="entry name" value="Titin a"/>
    <property type="match status" value="4"/>
</dbReference>
<dbReference type="SMART" id="SM00060">
    <property type="entry name" value="FN3"/>
    <property type="match status" value="35"/>
</dbReference>
<dbReference type="InterPro" id="IPR008266">
    <property type="entry name" value="Tyr_kinase_AS"/>
</dbReference>
<comment type="function">
    <text evidence="24">Key component in the assembly and functioning of vertebrate striated muscles. By providing connections at the level of individual microfilaments, it contributes to the fine balance of forces between the two halves of the sarcomere. The size and extensibility of the cross-links are the main determinants of sarcomere extensibility properties of muscle. In non-muscle cells, seems to play a role in chromosome condensation and chromosome segregation during mitosis. Might link the lamina network to chromatin or nuclear actin, or both during interphase.</text>
</comment>
<keyword evidence="18 26" id="KW-0175">Coiled coil</keyword>
<dbReference type="InterPro" id="IPR036179">
    <property type="entry name" value="Ig-like_dom_sf"/>
</dbReference>
<organism evidence="31 32">
    <name type="scientific">Oreochromis aureus</name>
    <name type="common">Israeli tilapia</name>
    <name type="synonym">Chromis aureus</name>
    <dbReference type="NCBI Taxonomy" id="47969"/>
    <lineage>
        <taxon>Eukaryota</taxon>
        <taxon>Metazoa</taxon>
        <taxon>Chordata</taxon>
        <taxon>Craniata</taxon>
        <taxon>Vertebrata</taxon>
        <taxon>Euteleostomi</taxon>
        <taxon>Actinopterygii</taxon>
        <taxon>Neopterygii</taxon>
        <taxon>Teleostei</taxon>
        <taxon>Neoteleostei</taxon>
        <taxon>Acanthomorphata</taxon>
        <taxon>Ovalentaria</taxon>
        <taxon>Cichlomorphae</taxon>
        <taxon>Cichliformes</taxon>
        <taxon>Cichlidae</taxon>
        <taxon>African cichlids</taxon>
        <taxon>Pseudocrenilabrinae</taxon>
        <taxon>Oreochromini</taxon>
        <taxon>Oreochromis</taxon>
    </lineage>
</organism>
<feature type="domain" description="Ig-like" evidence="29">
    <location>
        <begin position="6324"/>
        <end position="6416"/>
    </location>
</feature>
<dbReference type="GO" id="GO:0045214">
    <property type="term" value="P:sarcomere organization"/>
    <property type="evidence" value="ECO:0007669"/>
    <property type="project" value="UniProtKB-ARBA"/>
</dbReference>
<dbReference type="GO" id="GO:0005516">
    <property type="term" value="F:calmodulin binding"/>
    <property type="evidence" value="ECO:0007669"/>
    <property type="project" value="UniProtKB-KW"/>
</dbReference>
<dbReference type="FunFam" id="2.60.40.10:FF:000003">
    <property type="entry name" value="Titin isoform E"/>
    <property type="match status" value="10"/>
</dbReference>
<dbReference type="InterPro" id="IPR003961">
    <property type="entry name" value="FN3_dom"/>
</dbReference>
<feature type="domain" description="Ig-like" evidence="29">
    <location>
        <begin position="2189"/>
        <end position="2278"/>
    </location>
</feature>
<dbReference type="Pfam" id="PF00069">
    <property type="entry name" value="Pkinase"/>
    <property type="match status" value="1"/>
</dbReference>
<feature type="domain" description="Fibronectin type-III" evidence="30">
    <location>
        <begin position="506"/>
        <end position="601"/>
    </location>
</feature>
<dbReference type="PROSITE" id="PS50853">
    <property type="entry name" value="FN3"/>
    <property type="match status" value="35"/>
</dbReference>
<evidence type="ECO:0000256" key="24">
    <source>
        <dbReference type="ARBA" id="ARBA00054857"/>
    </source>
</evidence>
<dbReference type="Proteomes" id="UP000472276">
    <property type="component" value="Unassembled WGS sequence"/>
</dbReference>
<feature type="domain" description="Fibronectin type-III" evidence="30">
    <location>
        <begin position="604"/>
        <end position="700"/>
    </location>
</feature>
<keyword evidence="14" id="KW-0106">Calcium</keyword>
<dbReference type="FunFam" id="2.60.40.10:FF:000002">
    <property type="entry name" value="Titin a"/>
    <property type="match status" value="9"/>
</dbReference>
<dbReference type="CDD" id="cd00096">
    <property type="entry name" value="Ig"/>
    <property type="match status" value="1"/>
</dbReference>
<feature type="domain" description="Fibronectin type-III" evidence="30">
    <location>
        <begin position="211"/>
        <end position="304"/>
    </location>
</feature>
<evidence type="ECO:0000256" key="20">
    <source>
        <dbReference type="ARBA" id="ARBA00023242"/>
    </source>
</evidence>
<keyword evidence="17" id="KW-0112">Calmodulin-binding</keyword>
<evidence type="ECO:0000256" key="17">
    <source>
        <dbReference type="ARBA" id="ARBA00022860"/>
    </source>
</evidence>
<dbReference type="FunFam" id="2.60.40.10:FF:000147">
    <property type="entry name" value="Myosin light chain kinase"/>
    <property type="match status" value="1"/>
</dbReference>
<keyword evidence="8" id="KW-0597">Phosphoprotein</keyword>
<dbReference type="Pfam" id="PF07679">
    <property type="entry name" value="I-set"/>
    <property type="match status" value="25"/>
</dbReference>
<dbReference type="GO" id="GO:0045989">
    <property type="term" value="P:positive regulation of striated muscle contraction"/>
    <property type="evidence" value="ECO:0007669"/>
    <property type="project" value="UniProtKB-ARBA"/>
</dbReference>
<feature type="domain" description="Fibronectin type-III" evidence="30">
    <location>
        <begin position="2978"/>
        <end position="3071"/>
    </location>
</feature>
<feature type="region of interest" description="Disordered" evidence="27">
    <location>
        <begin position="3847"/>
        <end position="3870"/>
    </location>
</feature>
<feature type="domain" description="Fibronectin type-III" evidence="30">
    <location>
        <begin position="2677"/>
        <end position="2771"/>
    </location>
</feature>
<dbReference type="SUPFAM" id="SSF48726">
    <property type="entry name" value="Immunoglobulin"/>
    <property type="match status" value="25"/>
</dbReference>
<feature type="domain" description="Ig-like" evidence="29">
    <location>
        <begin position="6736"/>
        <end position="6824"/>
    </location>
</feature>
<dbReference type="InterPro" id="IPR013098">
    <property type="entry name" value="Ig_I-set"/>
</dbReference>
<dbReference type="PRINTS" id="PR00014">
    <property type="entry name" value="FNTYPEIII"/>
</dbReference>
<dbReference type="InterPro" id="IPR003598">
    <property type="entry name" value="Ig_sub2"/>
</dbReference>
<evidence type="ECO:0000256" key="5">
    <source>
        <dbReference type="ARBA" id="ARBA00012513"/>
    </source>
</evidence>
<dbReference type="GO" id="GO:0006936">
    <property type="term" value="P:muscle contraction"/>
    <property type="evidence" value="ECO:0007669"/>
    <property type="project" value="UniProtKB-ARBA"/>
</dbReference>
<dbReference type="FunFam" id="1.10.510.10:FF:000329">
    <property type="entry name" value="Titin a"/>
    <property type="match status" value="1"/>
</dbReference>
<evidence type="ECO:0000256" key="18">
    <source>
        <dbReference type="ARBA" id="ARBA00023054"/>
    </source>
</evidence>
<dbReference type="SUPFAM" id="SSF49265">
    <property type="entry name" value="Fibronectin type III"/>
    <property type="match status" value="21"/>
</dbReference>
<feature type="domain" description="Fibronectin type-III" evidence="30">
    <location>
        <begin position="802"/>
        <end position="898"/>
    </location>
</feature>
<dbReference type="FunFam" id="2.60.40.10:FF:000345">
    <property type="entry name" value="Muscle M-line assembly protein unc-89"/>
    <property type="match status" value="1"/>
</dbReference>
<feature type="domain" description="Ig-like" evidence="29">
    <location>
        <begin position="18"/>
        <end position="107"/>
    </location>
</feature>
<evidence type="ECO:0000256" key="21">
    <source>
        <dbReference type="ARBA" id="ARBA00023319"/>
    </source>
</evidence>
<feature type="coiled-coil region" evidence="26">
    <location>
        <begin position="6139"/>
        <end position="6166"/>
    </location>
</feature>
<dbReference type="PANTHER" id="PTHR14340">
    <property type="entry name" value="MICROFIBRIL-ASSOCIATED GLYCOPROTEIN 3"/>
    <property type="match status" value="1"/>
</dbReference>
<evidence type="ECO:0000259" key="28">
    <source>
        <dbReference type="PROSITE" id="PS50011"/>
    </source>
</evidence>
<keyword evidence="7" id="KW-0723">Serine/threonine-protein kinase</keyword>
<dbReference type="FunFam" id="2.60.40.10:FF:000127">
    <property type="entry name" value="titin isoform X1"/>
    <property type="match status" value="1"/>
</dbReference>
<feature type="domain" description="Fibronectin type-III" evidence="30">
    <location>
        <begin position="3374"/>
        <end position="3468"/>
    </location>
</feature>
<dbReference type="FunFam" id="2.60.40.10:FF:000983">
    <property type="entry name" value="titin isoform X1"/>
    <property type="match status" value="1"/>
</dbReference>
<feature type="domain" description="Ig-like" evidence="29">
    <location>
        <begin position="1396"/>
        <end position="1483"/>
    </location>
</feature>
<feature type="domain" description="Fibronectin type-III" evidence="30">
    <location>
        <begin position="2090"/>
        <end position="2185"/>
    </location>
</feature>
<evidence type="ECO:0000256" key="15">
    <source>
        <dbReference type="ARBA" id="ARBA00022840"/>
    </source>
</evidence>
<dbReference type="GO" id="GO:0008092">
    <property type="term" value="F:cytoskeletal protein binding"/>
    <property type="evidence" value="ECO:0007669"/>
    <property type="project" value="UniProtKB-ARBA"/>
</dbReference>
<comment type="catalytic activity">
    <reaction evidence="22">
        <text>L-threonyl-[protein] + ATP = O-phospho-L-threonyl-[protein] + ADP + H(+)</text>
        <dbReference type="Rhea" id="RHEA:46608"/>
        <dbReference type="Rhea" id="RHEA-COMP:11060"/>
        <dbReference type="Rhea" id="RHEA-COMP:11605"/>
        <dbReference type="ChEBI" id="CHEBI:15378"/>
        <dbReference type="ChEBI" id="CHEBI:30013"/>
        <dbReference type="ChEBI" id="CHEBI:30616"/>
        <dbReference type="ChEBI" id="CHEBI:61977"/>
        <dbReference type="ChEBI" id="CHEBI:456216"/>
        <dbReference type="EC" id="2.7.11.1"/>
    </reaction>
</comment>
<evidence type="ECO:0000256" key="7">
    <source>
        <dbReference type="ARBA" id="ARBA00022527"/>
    </source>
</evidence>
<feature type="domain" description="Fibronectin type-III" evidence="30">
    <location>
        <begin position="4961"/>
        <end position="5054"/>
    </location>
</feature>
<sequence>MRSPYSNPSAAKDRTAEPSFDVDIEMRKVLSVKHGTAFTLNVPFKGNPLPSVTWAKEGVDLKVRGTIESTESSTSLTIENSTRNDSGEYTVTIESPLGKATLPVVVKVLDSPGPPVNVKVSSVTRDSATLTWDPPENDGGDAVKAYHVEKREASKKAWVSVTSNCHALTYKVEDLQEGAIYYFRVIGENEYGVGVPQDAKAGTKITEVPSPPMKLGVANVTKDSVTIAWTRPEYDGGSRVTGYLIDAVEKGQTKWVKCATVRTMTHTIKSLREGAEYFFRVRAENHAGLSEPKEMIVPVIVKEIHEAPEFDLKNYPKNTVYVRAGSNLTFEIPLTGRPMPKVTVSKNNVVIKGSKRLLTEVTPDSLIITLNESVSVDAGKYEITASNAGGTTKIFIIFVVLDRPGPPVGPVQIGEVGETTVCLKWTPPEYDGGSPVTNYVVLKRETSTPAWVEVSTTIARSEIKVTKLTKGEEYQFRIKAENRYGISDHIDSKPVMIKLPYTVPGPPSTPWVSYVSRESLTVCWNEPVNDGGNSVVGYHLQMKERTSILWQKINKTPIPGNQWRVTNICPGLIYEFKVAAENSAGIGKMSKTSEEVLAIDACEPPANVHVTEVTKNSVSLAWQRPPYDGGSKITGYSVERREAPSGRWVKANFTNIIEMGFTVSGLAQDESYEFRVYAKNAVGSVSNPSLIAGPVTCVDACGAPAIDLPPEYLDVVQYKAGATVKLRVGIIAKPLPTIEWLKNGKELVTTSTVSVESTTDSSAVLIKDATRNDTGSYEIKIKNVLGSASATIRIEILDKPGPPAGIINFNSITAERIMFSWEPVPECDQGGSKVTHYIVERRETSRVVWSTVSERCEQTYIAVGKLVRGNEYVFRVMGVNKYGVGEPLESEPVIAKNAFVTPGQPHTPEVTTITKSTMVVEWGKPGVDGGSAVTGYYLERRDKKSLRWIRVYKDPVTDTKQTVYHLTEGNEYQYRVCAINKAGEGPFSDASDYYKAADPVDPPDEPCKLKVVDSTKTSITLGWSKPEWDGGSEVTSYMVEKLVEGEKEWAMITSKGEVKTTEYVVHNLKPNVNYFFRVSAVNCAGRGEPLEMTEPVQAKDILEEAQIDSDVAMRTHYIVKAGKDVELSVPLKGRPAPTASWSKGEECIDHNPKYEFHHSDTSTVLVMREVTRLDTGKYTVKIENGVGEPKTVTLSVKVQDTPAQCRNLVLKEVTRGKVTLCWEAPLLDGGAEITNYVVEKRDSSKRSYSAVTNKCTDTTYTIEDLSEKTSFFFRVLAENENGIGDPCETHEPVKATETPGPVKEVSMKDSSKTSVTLQWLKPDYDGGSIISDYIIEKKVEKEDWSLGGTSRQCEFEVKKLKEHSNMFFRVAARNEKGHGDFVEIGPIKVIDYIITPEADLTEYPHGSVSIRLGHNVHIELPYKGKPRPSVLWMKDNLPLKESDQVRFKTTENKATLMIKNVKKENEGKYTLTLDNKVNRKSFHIHVITLGPPSKPVGPIRLDEVRAESIMISWDEPNDYGGGDITCYTVEKRDTSQNDWKMASSSVQDTQFKVTNLIKGVQYQFRVCAENRYGVSEPLLSQMVIAKHQFRPPGPPGKPIVYNVTNDGMTIQWEKPIYDGGTPIQGYHVEKKEKNSIMWQKVNTMLIKETDYRILELIEGLEYSFRVYAQNDAGFSRMSDESKPIMAVSPVDPPGQPDYTDVTSDSVSLKWDAPKRDGGSKIVGYNIEKRQGHGRWFKANLTDVHDCQYTVTGLATNERYEFRVIARNAMGVVSPPSNSSGMIAVRSENASPNIEFGPEYFEGLTVKAGDSIRLKVTITGRPVPKVVWFREGVEITKKMMDIITVPGSSTLFVRDADRSHCGLYTVEATNGSGTKKENILVQVQDTPGEPVGPITFSNISEGKCSLSWNPPEKDGCSEISHYIIEKRETAKISWALVSDECKECTFHATKLIKTNEYQFRVSAVNKFGVGRPLESSPIIAQMQYTTPDAPGTPDATEVTGESITLSWTPPKSDGGSPIHYYILEKREKKTVRFYKVITKKPITDCAHRVINLTEDMEYEFRVMAVNDAGVGTPSNISLPIKAAEPKDIPCAPSVVCVSDSTSTSISLEWTKPADDGGMEILGYIIEMVKGEEVEWKRVNEELVTETNYVVTGLQTGAEYKFRVAAVNHVGRGEHKEIPEPAQTVDRLTVPQVDIDAAFKQTHIVKAGGSVCLGIHFRGKPIPTATWVKEEGELSVMSEVTTTDGYSSLSIENCSRNDTGKYTVNLENSSGSKATTFVVKVMDTPGPPEAVAFKEVTRGSVTLIWIPPLNDGGARIHHYIVERREASRRTWQQSGSKCTQHYLKIQDLLEGVPYFFRVSAENQHGVGEAFELTEPVIATAAPSAPKRLDILDTTDNSVSLGWLKPEHDGGSRIQCYVIEARPKGTDKWVVVGNTKNLTYVVEKLNKGDEYDFCVKAKNEAGYSKPKETLAPVLVKEPHIEPAADLSEITNQLITCRSGSTFTIDVPISGRPAPKVTWKLEEMRLKNTDRVSIKVTKDRTSISVKEAMRGDGGKYHLTLENVAGTRTFTIEVNVTGRPSPPSGPIEISSITSESCVVNWHPPEDDGGTDITNYIIEKRESGSTAWQLINSSVKRTSLHVSNLTKYMQYTFRVSAENRFGVSKSTESETIVAEHPYTPAGPPTKPIIFNVTANTMTLQWEEPYHDGGSKVTGYWIEKKERNNILWVRENKIPCFECSYKVEGLVEGLEYQFRVYAMNSAGLSKASEASKGAVAQNPVDPPSKPEVTNVTRTTVSLKWSSPLYDGGSPIVGYIIERKPYTLTGEGRWLKCNYTNVTDSFYTVTALGEGEPYEFRVIAKNANQVFSRPSESTGSVQCKTDFEPPKAQLDSKLLSETVMVRAGSDLVLDAAVGGRPDPKASWSKGNRELDLCEKYHLQYTPTRAMAIIKFCDRDDTGKYILTVRNVSGTKTAEVNVKVLDTPGVCEGSIEISKITEESCTLSWKPPLEDGGDDVSHYIVERRDTNRLNWVIMHAECKELTCNITGLMKNTEYLFRVRGVNKYGPGVYLQSEPMVARNTFTVPSPPGAPEILASGKDFATIEWLKPESDGGSPLIHYLVERRERKSARWVKVNRDGAHLDTTLKVSGLTEGNIYQFRVTAINKAGESEPSEVSLYVVCRVPTCTPAPPSIPRITDTHADSISLAWSRPVEDGGADVIGYILEMKEVGAEEWKKAHEKTLRTTEYVVTGLSAGKKYCFRVAGININGTGDFSDPCAETEPVERIETPDFELHDDLKKTICLRASGSLRLFVRVTGRPAPTITWSKPGVDLHNRGFIEVTNTSTTLIIDKVNRYDAGRYTLVAENSAGKQEVSILVKVYDTPGPIGPIKMKELTKESATISWDAPTVDGGAPVSNYIIERREASMRAYKTVTAKCSKTSYKIDGLMEGMLYYFRVLPENIYGIGEPCETPDVILVCEVPLPPQKLEVIDVTKSTVTLGWEKPEHDGGSRLIGYVVEACKFGTDKWMKVATLKLTDFEHTIEKLNEKEQYLFRIRAINSRGASEPKELVAAVTVQEQRVMPVVDFSGIPQKVANVLAGKTLDLDLPVIGRPPPVCSWYFGDNRIKITDRVKIKSTGKFTKLTMSDTTIDDTGDYTLEVKNAVGVITEVIKVVVLSKPDEPKGPIRFDEIDATTVTCSWDPPIRDGGAPISGYVVEQRDAHRPGWVPVSDSVSRPMFKFDNLIEGDEYVFRAAAVNRYGTGEFLQSEIVTCRSMKNVPGPPGRPVVFDVSRDGMTVAWETPDEDGGLEVSGYIIERKEVRADRWVRANKNPVTMTRYRSTELIEGLEYEHRITAINTRGLSKPSLPSKPAVATDPIDPPGCPQNPRITDTTKSSVSLAWSPPDDEVDARVDGYLIEMQKVGTVAWIKCNTTPSLICEYTLTNMPQEEQFKFRVMACNAGGCGEPAEVPGTVTVTEMLESPEYDLELKYKDLYVVRYGGVLRLSVPVKGKPQPTCKWSKDGGLVSARAMIASTEDASELVIKGAERSDSGVYDLLLENKVGKKKVQIKVKVIGRPSAPEGPIVFEEIQANSVRLSWKAPIDDGGSEILGYIVERREATRNAWYTVDCRVTETQLLVKGLKEGTEYHFKVTAENSFGISASLKSEQPLVPKTPLCSPEPSTTPPEIMDVTKSSVALAWSRPKDDGGSAITGYFVEYKVVSAETWSRHEAKITSTMFSLPGLTPDTDYQFRIVAVNDIGESEAGPVSDPVTCKDPFDKPSQPGEIDTVNVSNNFITIRWQAPECDGGKEVLGYWVEYRKSTESTWKKCNKERLKEKEFTTPGLAEATEYEFRVFAENETGMSRPRRTATCIKTKLTSETKPSLRKEMDEVTAKLGQPAVMKCQIIGRPVPEIKWYHAGKEIIESRKYEMSSDGRNHSLSIMTDQQEDEGEYTCKAINDAGEAETTGMLVLEAAPSFHPDYPLKEIYFAGLGTTLRIHAVYIGRPEPKIMWLHGAKTLENTEDISIETTEHYTHLVIKNVQRRVHGGKYRIRLHNHFGRADTAFSVEIYDKPEIPQGPIVLDALLKNSVIISWKPPKDDGGCMITNYIVEKREDREDSEWELVSSSINGTSCRVPNLIESAGYFFRVYAQNRYGNSEPLELTSPILIKSQLERPSPPLSPVVSGITKDSCVVSWKPPLSDGGSKIKSYHLEKKNKKDKREWTEWTPVTTDEIKQTVFSVKRLTEGVEYIFRVKCENLGGQSDYSEETTPIIPAAAVEIRAPAFKEELRNMSVKYKSNATLVCKITGQPKPVIKWFRRGKEVHSDGKKIKIQEFKGGYHQLVITEADEEDSTVYQIRATNQGGSICATVSLDVEIPAKINLPKNLKDKEAIPALRGEVVNIKIPFSGKPDPVITWQKGQDLLDSNGHYQVIVTRSFTSLVFPNGVEKKDAGFYIVCAKNRFGIDQQTVELDVADVPDPPRGVKASDVSRDSVTLNWVAPANDGGSKVISYIIEKCPTTAERWQRVAQSRDTHYTVTNLFGGTSYQFRIIAENKFGQSAPSESSGPVMTKEDKSRVLLYDREVDDTGYVPRSKAPHSDAKNLHNKFAIAEELGRGQFGIVHRCVEISSEKTYMAKFVKVRGADQTLVKKEIATLNLARHANYLLLHESFDSPEELVMIYDFISGADIFERLSIAEFELNEREIVNYIRQVCSALEFLHAQSYGHFDIRPENIIYTTRTSSNVKIIELGQSRHLTPGDQIKIQYTTAEYAAPEIHQCDMVSTVTDMWSVGVLAYVLLSGLNPFTAETNQQTIDNISSAAYSYDDESFKQVSVEALDFTDRLMTKERKHRMTAAEALAHPWLTKPVEEISARAIPTGRHKRYYQTMVRKEWNTVVSGARVASGGSIRSQRGVFVAKVKIAPFEHGPLAGQIGHAVVNEGDNVKFICNIDNYDSTTEVTWYCGVRQLEASDKYEIEYEDGLAVITINKVTRADDGTYRCKVVNEYGEDSAYAELFISSVRSYRNFFTARVVKRTKRRVDTARMLQKPPEFTLPLVNHTAYIGEDVRFGVTITVHPEPRVIWHKSGQKLIPGHDDRKYTFISDKGLYQLIIHNVETEDDAEYSVVARNRYGDDSCKARLTVVPRPKPADLTLRPMFKRVLANIDCKEGQDIRFEIRVSGRPSLKWEKDGTPLAFGPSIEVVHEGLDYYILHVKDTLPEDSGVYRVTATNSAGSASCQATLKVERTTHVKKEYEPSEKEKQKIARKEELDKKVRLSQILAGTVVTPLPPAAVEAVREAATMFKPAVTTKKGEKTEAEIQKEQEERKKRADEKRLRMPYVVPTPRIVNPAILEEDVEIKHFKPLSDMKWYKKLRDQYEFPEPMEKIPQKRMKRIRLSRWEQFYEVPIRIKDQYKPKWRISSMTQDDLETVRPARHRTPSPEMETYRRIRRRSLGDLSDEELLLPVNEYLSMKRTEEERLRLEEELELGYSASPPSLSPVRFELSALRPSSPRRVYGEEEEEEEVHRYDSYRIPSKYEAGPSFVDLRQRHDKTTYKPPRQKQRVYEEREDQELLRPHTTAQRITSYKSELKRMEFEEKTRISKKESTVAVSRISEVTESEHLTAFTSEYIPKPIKKLPEPVRKRSPTPEKAVKTDVTLPKVDFMSRYEERKQALRSERRSVERKVEVVTQAPFSLDHPPRITVRMRSHRVPYWSNTRFTLNIQAKPEPEVKWFHNGKEIHESSKYTMTNISGVLTLQIINCMTEDSGTYRVVCKNAKGETSDYATLDVADEYAAFSSLRKDEEPPSAHLPEMTKTEIYHVSSSKTLVTEAVTETVKETTTVVEKPKEKPSVPAKILTKPQSLTLEEGHTARFECDVDGEPAPSISWLREGAVVAPSARHHIVSTQYNSSFEISSVEISDEGSYTLLVENAGGKQEAHFTLTIRKSESKEKVVAPPRVTSPEAKSPLAKSPEPVKSPQRVKSPEPVKSPQRVKSPVSPKSPTPKSPTPKSPTPKSPTPKSPVTSQKEQTISPIKPKRVMSPPLGKKPSFSVGLSDITAYSDSVVKLSVKLTGEPKPTISWMKDGKVLSQGGKYELFEDSGSAHLEICEMEASDSGVYKCTATNSAGAVSTTCTVSVQGSKSSKTKAEISEEVLKREMIHEEISSSVKEVKTSHSQMSITEGQSLTLRASVPGASDVRWILNGVELTNSEQYRYGVSGSDHTLTIRTVTEHEQGILTCEAQTQRGLVRCQFNTTVTTKRSDAPHFLVQPRSQNVNEGQNVKFTCEIAGEPSPEVEWLKDNMIIFVTSNLKLSRSKNVYTLEIREATVADSGKYTVKAKNQFGQCSATASLNVLSTPPKVEALPEDVCAEPGKSLTVVGMFSGDPAPSVQWVRSGRTLPNGDERYHVENTTDLSTLVISAVKEADAGAYTLRLSNELGSDSATVNIRIRSM</sequence>
<feature type="region of interest" description="Disordered" evidence="27">
    <location>
        <begin position="5784"/>
        <end position="5807"/>
    </location>
</feature>
<dbReference type="CDD" id="cd00063">
    <property type="entry name" value="FN3"/>
    <property type="match status" value="35"/>
</dbReference>
<feature type="domain" description="Fibronectin type-III" evidence="30">
    <location>
        <begin position="4166"/>
        <end position="4260"/>
    </location>
</feature>
<evidence type="ECO:0000313" key="31">
    <source>
        <dbReference type="Ensembl" id="ENSOABP00000064400.1"/>
    </source>
</evidence>
<evidence type="ECO:0000256" key="19">
    <source>
        <dbReference type="ARBA" id="ARBA00023157"/>
    </source>
</evidence>
<feature type="domain" description="Fibronectin type-III" evidence="30">
    <location>
        <begin position="3669"/>
        <end position="3762"/>
    </location>
</feature>
<dbReference type="InterPro" id="IPR036116">
    <property type="entry name" value="FN3_sf"/>
</dbReference>
<dbReference type="PANTHER" id="PTHR14340:SF13">
    <property type="entry name" value="TITIN"/>
    <property type="match status" value="1"/>
</dbReference>
<dbReference type="FunFam" id="2.60.40.10:FF:000031">
    <property type="entry name" value="Myosin-binding protein C, slow type"/>
    <property type="match status" value="3"/>
</dbReference>
<dbReference type="FunFam" id="2.60.40.10:FF:000012">
    <property type="entry name" value="titin isoform X1"/>
    <property type="match status" value="3"/>
</dbReference>
<keyword evidence="21" id="KW-0393">Immunoglobulin domain</keyword>
<feature type="domain" description="Ig-like" evidence="29">
    <location>
        <begin position="4765"/>
        <end position="4853"/>
    </location>
</feature>
<feature type="domain" description="Ig-like" evidence="29">
    <location>
        <begin position="1089"/>
        <end position="1193"/>
    </location>
</feature>
<keyword evidence="10" id="KW-0479">Metal-binding</keyword>
<feature type="domain" description="Ig-like" evidence="29">
    <location>
        <begin position="2878"/>
        <end position="2970"/>
    </location>
</feature>
<reference evidence="31" key="2">
    <citation type="submission" date="2025-08" db="UniProtKB">
        <authorList>
            <consortium name="Ensembl"/>
        </authorList>
    </citation>
    <scope>IDENTIFICATION</scope>
</reference>
<evidence type="ECO:0000256" key="3">
    <source>
        <dbReference type="ARBA" id="ARBA00004496"/>
    </source>
</evidence>
<keyword evidence="19" id="KW-1015">Disulfide bond</keyword>
<comment type="subcellular location">
    <subcellularLocation>
        <location evidence="3">Cytoplasm</location>
    </subcellularLocation>
    <subcellularLocation>
        <location evidence="2">Nucleus</location>
    </subcellularLocation>
</comment>
<keyword evidence="13" id="KW-0418">Kinase</keyword>